<protein>
    <recommendedName>
        <fullName evidence="1">Novel STAND NTPase 3 domain-containing protein</fullName>
    </recommendedName>
</protein>
<sequence>MNSPLTLSHLVADRMLDPVTADQLVDHLRNKRRLLITGLPGTGKTTLLRALALEAISSEQSLVLLQPFDEVQAHPAFPHGVTITGPVIPLLLQTVALLRPDYVLINDMSWDADQLQALTAERSAGVVSTLVMRSPEDVLSYVGWTTQRLSGDLRLSSAELRAIVSRAWDLIVHCAWVTDQDGQRRRQVTLVGTMQPDGSIVPWESFATAPVG</sequence>
<dbReference type="PATRIC" id="fig|679936.5.peg.550"/>
<reference evidence="3" key="1">
    <citation type="submission" date="2011-12" db="EMBL/GenBank/DDBJ databases">
        <title>The complete genome of chromosome of Sulfobacillus acidophilus DSM 10332.</title>
        <authorList>
            <person name="Lucas S."/>
            <person name="Han J."/>
            <person name="Lapidus A."/>
            <person name="Bruce D."/>
            <person name="Goodwin L."/>
            <person name="Pitluck S."/>
            <person name="Peters L."/>
            <person name="Kyrpides N."/>
            <person name="Mavromatis K."/>
            <person name="Ivanova N."/>
            <person name="Mikhailova N."/>
            <person name="Chertkov O."/>
            <person name="Saunders E."/>
            <person name="Detter J.C."/>
            <person name="Tapia R."/>
            <person name="Han C."/>
            <person name="Land M."/>
            <person name="Hauser L."/>
            <person name="Markowitz V."/>
            <person name="Cheng J.-F."/>
            <person name="Hugenholtz P."/>
            <person name="Woyke T."/>
            <person name="Wu D."/>
            <person name="Pukall R."/>
            <person name="Gehrich-Schroeter G."/>
            <person name="Schneider S."/>
            <person name="Klenk H.-P."/>
            <person name="Eisen J.A."/>
        </authorList>
    </citation>
    <scope>NUCLEOTIDE SEQUENCE [LARGE SCALE GENOMIC DNA]</scope>
    <source>
        <strain evidence="3">ATCC 700253 / DSM 10332 / NAL</strain>
    </source>
</reference>
<dbReference type="STRING" id="679936.Sulac_0525"/>
<reference evidence="2 3" key="2">
    <citation type="journal article" date="2012" name="Stand. Genomic Sci.">
        <title>Complete genome sequence of the moderately thermophilic mineral-sulfide-oxidizing firmicute Sulfobacillus acidophilus type strain (NAL(T)).</title>
        <authorList>
            <person name="Anderson I."/>
            <person name="Chertkov O."/>
            <person name="Chen A."/>
            <person name="Saunders E."/>
            <person name="Lapidus A."/>
            <person name="Nolan M."/>
            <person name="Lucas S."/>
            <person name="Hammon N."/>
            <person name="Deshpande S."/>
            <person name="Cheng J.F."/>
            <person name="Han C."/>
            <person name="Tapia R."/>
            <person name="Goodwin L.A."/>
            <person name="Pitluck S."/>
            <person name="Liolios K."/>
            <person name="Pagani I."/>
            <person name="Ivanova N."/>
            <person name="Mikhailova N."/>
            <person name="Pati A."/>
            <person name="Palaniappan K."/>
            <person name="Land M."/>
            <person name="Pan C."/>
            <person name="Rohde M."/>
            <person name="Pukall R."/>
            <person name="Goker M."/>
            <person name="Detter J.C."/>
            <person name="Woyke T."/>
            <person name="Bristow J."/>
            <person name="Eisen J.A."/>
            <person name="Markowitz V."/>
            <person name="Hugenholtz P."/>
            <person name="Kyrpides N.C."/>
            <person name="Klenk H.P."/>
            <person name="Mavromatis K."/>
        </authorList>
    </citation>
    <scope>NUCLEOTIDE SEQUENCE [LARGE SCALE GENOMIC DNA]</scope>
    <source>
        <strain evidence="3">ATCC 700253 / DSM 10332 / NAL</strain>
    </source>
</reference>
<dbReference type="AlphaFoldDB" id="G8TZ97"/>
<dbReference type="HOGENOM" id="CLU_1354018_0_0_9"/>
<dbReference type="InterPro" id="IPR027417">
    <property type="entry name" value="P-loop_NTPase"/>
</dbReference>
<keyword evidence="3" id="KW-1185">Reference proteome</keyword>
<dbReference type="InterPro" id="IPR049050">
    <property type="entry name" value="nSTAND3"/>
</dbReference>
<dbReference type="SUPFAM" id="SSF52540">
    <property type="entry name" value="P-loop containing nucleoside triphosphate hydrolases"/>
    <property type="match status" value="1"/>
</dbReference>
<evidence type="ECO:0000313" key="3">
    <source>
        <dbReference type="Proteomes" id="UP000005439"/>
    </source>
</evidence>
<dbReference type="KEGG" id="sap:Sulac_0525"/>
<dbReference type="Pfam" id="PF20720">
    <property type="entry name" value="nSTAND3"/>
    <property type="match status" value="1"/>
</dbReference>
<feature type="domain" description="Novel STAND NTPase 3" evidence="1">
    <location>
        <begin position="22"/>
        <end position="74"/>
    </location>
</feature>
<gene>
    <name evidence="2" type="ordered locus">Sulac_0525</name>
</gene>
<evidence type="ECO:0000313" key="2">
    <source>
        <dbReference type="EMBL" id="AEW04066.1"/>
    </source>
</evidence>
<accession>G8TZ97</accession>
<name>G8TZ97_SULAD</name>
<dbReference type="Proteomes" id="UP000005439">
    <property type="component" value="Chromosome"/>
</dbReference>
<proteinExistence type="predicted"/>
<dbReference type="Gene3D" id="3.40.50.300">
    <property type="entry name" value="P-loop containing nucleotide triphosphate hydrolases"/>
    <property type="match status" value="1"/>
</dbReference>
<organism evidence="2 3">
    <name type="scientific">Sulfobacillus acidophilus (strain ATCC 700253 / DSM 10332 / NAL)</name>
    <dbReference type="NCBI Taxonomy" id="679936"/>
    <lineage>
        <taxon>Bacteria</taxon>
        <taxon>Bacillati</taxon>
        <taxon>Bacillota</taxon>
        <taxon>Clostridia</taxon>
        <taxon>Eubacteriales</taxon>
        <taxon>Clostridiales Family XVII. Incertae Sedis</taxon>
        <taxon>Sulfobacillus</taxon>
    </lineage>
</organism>
<dbReference type="EMBL" id="CP003179">
    <property type="protein sequence ID" value="AEW04066.1"/>
    <property type="molecule type" value="Genomic_DNA"/>
</dbReference>
<evidence type="ECO:0000259" key="1">
    <source>
        <dbReference type="Pfam" id="PF20720"/>
    </source>
</evidence>